<feature type="region of interest" description="Disordered" evidence="2">
    <location>
        <begin position="587"/>
        <end position="607"/>
    </location>
</feature>
<evidence type="ECO:0000256" key="1">
    <source>
        <dbReference type="SAM" id="Coils"/>
    </source>
</evidence>
<dbReference type="EMBL" id="JAZAQF010000078">
    <property type="protein sequence ID" value="MFG3818520.1"/>
    <property type="molecule type" value="Genomic_DNA"/>
</dbReference>
<name>A0ABW7CBK2_9CYAN</name>
<feature type="compositionally biased region" description="Polar residues" evidence="2">
    <location>
        <begin position="523"/>
        <end position="534"/>
    </location>
</feature>
<feature type="region of interest" description="Disordered" evidence="2">
    <location>
        <begin position="304"/>
        <end position="363"/>
    </location>
</feature>
<gene>
    <name evidence="3" type="ORF">VPK24_12790</name>
</gene>
<feature type="region of interest" description="Disordered" evidence="2">
    <location>
        <begin position="905"/>
        <end position="932"/>
    </location>
</feature>
<feature type="region of interest" description="Disordered" evidence="2">
    <location>
        <begin position="1142"/>
        <end position="1193"/>
    </location>
</feature>
<comment type="caution">
    <text evidence="3">The sequence shown here is derived from an EMBL/GenBank/DDBJ whole genome shotgun (WGS) entry which is preliminary data.</text>
</comment>
<evidence type="ECO:0000313" key="4">
    <source>
        <dbReference type="Proteomes" id="UP001604335"/>
    </source>
</evidence>
<sequence>MTLDQDLEIKSLLADLDAALAAAGNDTTPVQAPRALIEQVRSRLTQLATSTTDAGEVAIDEALWVQQSWDALAPDLQTEPPATTTVQALAQGLLRSMQQEIDQLRQGAIAPIQSDLESLRQQRQILSEEIAQLENQRQYYQSLAQQQANQEQIIGDFLQQVRDRLQTSITDQVSQLVARKEAAPSSQDLTELDSSASNILEHLQTTLNTITSTLQSNSQRYEEALNAALERMHVLGEESEAVLDHWLSRLASALGRDLPADEAAIEGRSEAINTTDERSSAIATSLALSALGGGAIAATAAATANPADATETDATEAAPLDLDLNYDLPTDDTSDWAGSSGFGEPEAAEQGSELTTAEAGQGPDALDLDLNLAIDSTAHDPTADLSTIAPIESLPDSEADFRAEPDPLLAPDQDNSAATDDLGAIDDQAIADQAVDDQTIGDIDFDALDLPPLTTESIAAGNSAIELNEAIDSPTTEPAIAAEAPAPTDSDDLDTSDPTWIGSEEDIFSDVDAIFRFDDPVEPTTTAPGDSASNDADPGDWDPLAAVTGATVAGVGLLGVAASAEAALPPADLPIALDAIAPPPFLDYGAEPDLSDSPPLPDGQSPADIIDAVDATSEVTNLDLPWQAESTATADLSSFSGGGGSFTTAGGLDLDGPSSALGLDLPSDLSSDLSSGVNFEAIGEPTAAPEAIEAAAASEFSPLAGLEDWSVEPDLEAVAPADSVLPEPWLDSELTGDADLAEDVSQWDQIAVEAPDAGSSPLEPTDAWDLGNEVPSLEPDAEDSEFAQAFPSEPDPSAGLDLGLELDPEPELPPLAAELASESEDLGGDLRAELAAWQQPSDAGVSDDLESITPSIEDSFWQVEEEEQPIESSIAPSDLELPTPEAIATFDPLNQFDQFLEQPLEESFEESFDQLPEPSLDQPEDDLFAQSLDPGIDPAIELEPELMSAFDGTPDTSLVAEETPGFEGSWSDEPSDLLAAESAAPADLLGGAADDDLGLDLSLDVASDSDLGAIDLSGNVESLHPSLEADLDAGDLADLGVADLGAIELAGDGASDLGGDLNDLDHDLDLATDLADDPGSNLEAALGTDLGADFDQSTSADELNTPGFENLEFLAAPIGSLLPPDQGQPIGETEDEVTFDFWDGETNQPAPEPELASDGAIEPGLEGSDLGDLALPEDLVLPDGGSGSDFGADFGDDLLPGLDLPVDEAIEEPNDFTTDAAIGSAIDLTSEAADFAIASSGDAALEALETPDLEWSSELLDSSEASLPNEFAEAFPADSAAVTDLGLDLSLPADEQTQSDPFDAGLEAIAGLRDDLSFGDISNAFGNVLDSEATADLSELETDAALNFPEQVDWEAALAEPAAEQNLAAEDLTTEAATADAWTDLGNANDPSVSAPMELGQFMTDAWTDLDNASNSNADDPEESSDLTAYFTEFSDQPSTAAEAEEQPASLESLDLGDGLDSPIEDLGDDPGTAFGIEGLSDEVGDNLGLEPDFSADFNPGLGADLGSTEFNPLADLETNLETAADPDFLAAVGEANDDPLLEFANNSGLELPELAAEDESDFATDLDLGSDLNLAAEASADDFDWAADSTPPIAPEADAAPLEMDNLLLEMGEATDDGAIAPSLLDFNAEAEDLDFGDGATANAEPLAALDPLDLDLPSFDEAMGESLSLDDVTANSLEISSLDQALDMGMAAFELPNAPTDGSLDPIALDLTGGTDFDPTALDAALTEFGESSVSPLGELDPELDALLAESLLADTDLDETKKE</sequence>
<accession>A0ABW7CBK2</accession>
<feature type="region of interest" description="Disordered" evidence="2">
    <location>
        <begin position="390"/>
        <end position="420"/>
    </location>
</feature>
<dbReference type="RefSeq" id="WP_393013927.1">
    <property type="nucleotide sequence ID" value="NZ_JAZAQF010000078.1"/>
</dbReference>
<proteinExistence type="predicted"/>
<evidence type="ECO:0000313" key="3">
    <source>
        <dbReference type="EMBL" id="MFG3818520.1"/>
    </source>
</evidence>
<dbReference type="Proteomes" id="UP001604335">
    <property type="component" value="Unassembled WGS sequence"/>
</dbReference>
<organism evidence="3 4">
    <name type="scientific">Limnothrix redekei LRLZ20PSL1</name>
    <dbReference type="NCBI Taxonomy" id="3112953"/>
    <lineage>
        <taxon>Bacteria</taxon>
        <taxon>Bacillati</taxon>
        <taxon>Cyanobacteriota</taxon>
        <taxon>Cyanophyceae</taxon>
        <taxon>Pseudanabaenales</taxon>
        <taxon>Pseudanabaenaceae</taxon>
        <taxon>Limnothrix</taxon>
    </lineage>
</organism>
<reference evidence="4" key="1">
    <citation type="journal article" date="2024" name="Algal Res.">
        <title>Biochemical, toxicological and genomic investigation of a high-biomass producing Limnothrix strain isolated from Italian shallow drinking water reservoir.</title>
        <authorList>
            <person name="Simonazzi M."/>
            <person name="Shishido T.K."/>
            <person name="Delbaje E."/>
            <person name="Wahlsten M."/>
            <person name="Fewer D.P."/>
            <person name="Sivonen K."/>
            <person name="Pezzolesi L."/>
            <person name="Pistocchi R."/>
        </authorList>
    </citation>
    <scope>NUCLEOTIDE SEQUENCE [LARGE SCALE GENOMIC DNA]</scope>
    <source>
        <strain evidence="4">LRLZ20PSL1</strain>
    </source>
</reference>
<feature type="region of interest" description="Disordered" evidence="2">
    <location>
        <begin position="519"/>
        <end position="543"/>
    </location>
</feature>
<keyword evidence="1" id="KW-0175">Coiled coil</keyword>
<feature type="coiled-coil region" evidence="1">
    <location>
        <begin position="116"/>
        <end position="150"/>
    </location>
</feature>
<evidence type="ECO:0000256" key="2">
    <source>
        <dbReference type="SAM" id="MobiDB-lite"/>
    </source>
</evidence>
<keyword evidence="4" id="KW-1185">Reference proteome</keyword>
<feature type="region of interest" description="Disordered" evidence="2">
    <location>
        <begin position="482"/>
        <end position="502"/>
    </location>
</feature>
<protein>
    <submittedName>
        <fullName evidence="3">Uncharacterized protein</fullName>
    </submittedName>
</protein>
<feature type="region of interest" description="Disordered" evidence="2">
    <location>
        <begin position="755"/>
        <end position="812"/>
    </location>
</feature>